<dbReference type="PANTHER" id="PTHR10429:SF0">
    <property type="entry name" value="DNA-3-METHYLADENINE GLYCOSYLASE"/>
    <property type="match status" value="1"/>
</dbReference>
<evidence type="ECO:0000256" key="4">
    <source>
        <dbReference type="ARBA" id="ARBA00023204"/>
    </source>
</evidence>
<dbReference type="GO" id="GO:0003905">
    <property type="term" value="F:alkylbase DNA N-glycosylase activity"/>
    <property type="evidence" value="ECO:0007669"/>
    <property type="project" value="InterPro"/>
</dbReference>
<evidence type="ECO:0000256" key="3">
    <source>
        <dbReference type="ARBA" id="ARBA00022801"/>
    </source>
</evidence>
<dbReference type="GO" id="GO:0003677">
    <property type="term" value="F:DNA binding"/>
    <property type="evidence" value="ECO:0007669"/>
    <property type="project" value="InterPro"/>
</dbReference>
<dbReference type="Pfam" id="PF02245">
    <property type="entry name" value="Pur_DNA_glyco"/>
    <property type="match status" value="1"/>
</dbReference>
<sequence>MKTVMTSISFFSQRSTAVIAQDLLGRKLTYASSEGIVGGYIVETEAYLGEEDSTAHAFKGRRSSFNEALYGPPGTIYIYTLRGLYLFNLVAQEKDVPQGILIRAVEPCCGRDLMERHRPKSGFELTNGPAKFMEAWGIRDKKLNGTLIGTGPLSLTLRQRRQPQQIIAGPRIGVSQRGTATFAPLRFYVAGNPYVSNLRKREMQLTDYGWKK</sequence>
<organism evidence="6 7">
    <name type="scientific">Liquorilactobacillus satsumensis DSM 16230 = JCM 12392</name>
    <dbReference type="NCBI Taxonomy" id="1423801"/>
    <lineage>
        <taxon>Bacteria</taxon>
        <taxon>Bacillati</taxon>
        <taxon>Bacillota</taxon>
        <taxon>Bacilli</taxon>
        <taxon>Lactobacillales</taxon>
        <taxon>Lactobacillaceae</taxon>
        <taxon>Liquorilactobacillus</taxon>
    </lineage>
</organism>
<protein>
    <recommendedName>
        <fullName evidence="5">Putative 3-methyladenine DNA glycosylase</fullName>
        <ecNumber evidence="5">3.2.2.-</ecNumber>
    </recommendedName>
</protein>
<keyword evidence="7" id="KW-1185">Reference proteome</keyword>
<dbReference type="HAMAP" id="MF_00527">
    <property type="entry name" value="3MGH"/>
    <property type="match status" value="1"/>
</dbReference>
<dbReference type="Proteomes" id="UP000051166">
    <property type="component" value="Unassembled WGS sequence"/>
</dbReference>
<evidence type="ECO:0000256" key="5">
    <source>
        <dbReference type="HAMAP-Rule" id="MF_00527"/>
    </source>
</evidence>
<keyword evidence="3 5" id="KW-0378">Hydrolase</keyword>
<gene>
    <name evidence="6" type="ORF">FD50_GL001632</name>
</gene>
<dbReference type="GO" id="GO:0006284">
    <property type="term" value="P:base-excision repair"/>
    <property type="evidence" value="ECO:0007669"/>
    <property type="project" value="InterPro"/>
</dbReference>
<dbReference type="InterPro" id="IPR036995">
    <property type="entry name" value="MPG_sf"/>
</dbReference>
<proteinExistence type="inferred from homology"/>
<dbReference type="PANTHER" id="PTHR10429">
    <property type="entry name" value="DNA-3-METHYLADENINE GLYCOSYLASE"/>
    <property type="match status" value="1"/>
</dbReference>
<evidence type="ECO:0000313" key="6">
    <source>
        <dbReference type="EMBL" id="KRL97084.1"/>
    </source>
</evidence>
<comment type="similarity">
    <text evidence="1 5">Belongs to the DNA glycosylase MPG family.</text>
</comment>
<accession>A0A0R1UV44</accession>
<dbReference type="CDD" id="cd00540">
    <property type="entry name" value="AAG"/>
    <property type="match status" value="1"/>
</dbReference>
<keyword evidence="4 5" id="KW-0234">DNA repair</keyword>
<dbReference type="AlphaFoldDB" id="A0A0R1UV44"/>
<dbReference type="InterPro" id="IPR003180">
    <property type="entry name" value="MPG"/>
</dbReference>
<name>A0A0R1UV44_9LACO</name>
<dbReference type="EMBL" id="AZFQ01000053">
    <property type="protein sequence ID" value="KRL97084.1"/>
    <property type="molecule type" value="Genomic_DNA"/>
</dbReference>
<dbReference type="NCBIfam" id="TIGR00567">
    <property type="entry name" value="3mg"/>
    <property type="match status" value="1"/>
</dbReference>
<comment type="caution">
    <text evidence="6">The sequence shown here is derived from an EMBL/GenBank/DDBJ whole genome shotgun (WGS) entry which is preliminary data.</text>
</comment>
<keyword evidence="2 5" id="KW-0227">DNA damage</keyword>
<dbReference type="Gene3D" id="3.10.300.10">
    <property type="entry name" value="Methylpurine-DNA glycosylase (MPG)"/>
    <property type="match status" value="1"/>
</dbReference>
<dbReference type="EC" id="3.2.2.-" evidence="5"/>
<dbReference type="InterPro" id="IPR011034">
    <property type="entry name" value="Formyl_transferase-like_C_sf"/>
</dbReference>
<evidence type="ECO:0000256" key="2">
    <source>
        <dbReference type="ARBA" id="ARBA00022763"/>
    </source>
</evidence>
<evidence type="ECO:0000256" key="1">
    <source>
        <dbReference type="ARBA" id="ARBA00009232"/>
    </source>
</evidence>
<reference evidence="6 7" key="1">
    <citation type="journal article" date="2015" name="Genome Announc.">
        <title>Expanding the biotechnology potential of lactobacilli through comparative genomics of 213 strains and associated genera.</title>
        <authorList>
            <person name="Sun Z."/>
            <person name="Harris H.M."/>
            <person name="McCann A."/>
            <person name="Guo C."/>
            <person name="Argimon S."/>
            <person name="Zhang W."/>
            <person name="Yang X."/>
            <person name="Jeffery I.B."/>
            <person name="Cooney J.C."/>
            <person name="Kagawa T.F."/>
            <person name="Liu W."/>
            <person name="Song Y."/>
            <person name="Salvetti E."/>
            <person name="Wrobel A."/>
            <person name="Rasinkangas P."/>
            <person name="Parkhill J."/>
            <person name="Rea M.C."/>
            <person name="O'Sullivan O."/>
            <person name="Ritari J."/>
            <person name="Douillard F.P."/>
            <person name="Paul Ross R."/>
            <person name="Yang R."/>
            <person name="Briner A.E."/>
            <person name="Felis G.E."/>
            <person name="de Vos W.M."/>
            <person name="Barrangou R."/>
            <person name="Klaenhammer T.R."/>
            <person name="Caufield P.W."/>
            <person name="Cui Y."/>
            <person name="Zhang H."/>
            <person name="O'Toole P.W."/>
        </authorList>
    </citation>
    <scope>NUCLEOTIDE SEQUENCE [LARGE SCALE GENOMIC DNA]</scope>
    <source>
        <strain evidence="6 7">DSM 16230</strain>
    </source>
</reference>
<dbReference type="SUPFAM" id="SSF50486">
    <property type="entry name" value="FMT C-terminal domain-like"/>
    <property type="match status" value="1"/>
</dbReference>
<dbReference type="PATRIC" id="fig|1423801.4.peg.1669"/>
<evidence type="ECO:0000313" key="7">
    <source>
        <dbReference type="Proteomes" id="UP000051166"/>
    </source>
</evidence>